<dbReference type="Gene3D" id="3.10.450.50">
    <property type="match status" value="1"/>
</dbReference>
<dbReference type="Pfam" id="PF02810">
    <property type="entry name" value="SEC-C"/>
    <property type="match status" value="1"/>
</dbReference>
<sequence>MSNIGRNDKCTCGSGLKYKQCCLRNNNLTFGQIECEDKMRTIVKSTYDFIKERDFQGSCHITSAIMFILLSEAGFTDLVVKTGVVVIDESVFDHSWLEYRGQKIDMAIMNTLQNGLKFSPVFLDKLIGASEPLKYIYGINRDLDAMAEFVLSESLGDYILGGESENTVVYFEDIAKRAGMQFSDAKDIISKYTDT</sequence>
<organism evidence="1 2">
    <name type="scientific">Anaerocolumna jejuensis DSM 15929</name>
    <dbReference type="NCBI Taxonomy" id="1121322"/>
    <lineage>
        <taxon>Bacteria</taxon>
        <taxon>Bacillati</taxon>
        <taxon>Bacillota</taxon>
        <taxon>Clostridia</taxon>
        <taxon>Lachnospirales</taxon>
        <taxon>Lachnospiraceae</taxon>
        <taxon>Anaerocolumna</taxon>
    </lineage>
</organism>
<dbReference type="EMBL" id="FRAC01000006">
    <property type="protein sequence ID" value="SHJ59935.1"/>
    <property type="molecule type" value="Genomic_DNA"/>
</dbReference>
<dbReference type="InterPro" id="IPR004027">
    <property type="entry name" value="SEC_C_motif"/>
</dbReference>
<reference evidence="1 2" key="1">
    <citation type="submission" date="2016-11" db="EMBL/GenBank/DDBJ databases">
        <authorList>
            <person name="Jaros S."/>
            <person name="Januszkiewicz K."/>
            <person name="Wedrychowicz H."/>
        </authorList>
    </citation>
    <scope>NUCLEOTIDE SEQUENCE [LARGE SCALE GENOMIC DNA]</scope>
    <source>
        <strain evidence="1 2">DSM 15929</strain>
    </source>
</reference>
<proteinExistence type="predicted"/>
<dbReference type="Proteomes" id="UP000184386">
    <property type="component" value="Unassembled WGS sequence"/>
</dbReference>
<gene>
    <name evidence="1" type="ORF">SAMN02745136_00500</name>
</gene>
<keyword evidence="2" id="KW-1185">Reference proteome</keyword>
<evidence type="ECO:0000313" key="1">
    <source>
        <dbReference type="EMBL" id="SHJ59935.1"/>
    </source>
</evidence>
<protein>
    <submittedName>
        <fullName evidence="1">SEC-C motif-containing protein</fullName>
    </submittedName>
</protein>
<dbReference type="SUPFAM" id="SSF103642">
    <property type="entry name" value="Sec-C motif"/>
    <property type="match status" value="1"/>
</dbReference>
<dbReference type="STRING" id="1121322.SAMN02745136_00500"/>
<accession>A0A1M6KM07</accession>
<name>A0A1M6KM07_9FIRM</name>
<evidence type="ECO:0000313" key="2">
    <source>
        <dbReference type="Proteomes" id="UP000184386"/>
    </source>
</evidence>
<dbReference type="AlphaFoldDB" id="A0A1M6KM07"/>